<evidence type="ECO:0000313" key="5">
    <source>
        <dbReference type="Ensembl" id="ENSDCDP00010012341.1"/>
    </source>
</evidence>
<dbReference type="InterPro" id="IPR027417">
    <property type="entry name" value="P-loop_NTPase"/>
</dbReference>
<name>A0AAY4AY23_9TELE</name>
<keyword evidence="3" id="KW-0342">GTP-binding</keyword>
<evidence type="ECO:0000259" key="4">
    <source>
        <dbReference type="PROSITE" id="PS51720"/>
    </source>
</evidence>
<dbReference type="PANTHER" id="PTHR10903">
    <property type="entry name" value="GTPASE, IMAP FAMILY MEMBER-RELATED"/>
    <property type="match status" value="1"/>
</dbReference>
<dbReference type="InterPro" id="IPR006703">
    <property type="entry name" value="G_AIG1"/>
</dbReference>
<protein>
    <recommendedName>
        <fullName evidence="4">AIG1-type G domain-containing protein</fullName>
    </recommendedName>
</protein>
<keyword evidence="6" id="KW-1185">Reference proteome</keyword>
<evidence type="ECO:0000256" key="1">
    <source>
        <dbReference type="ARBA" id="ARBA00008535"/>
    </source>
</evidence>
<dbReference type="Proteomes" id="UP000694580">
    <property type="component" value="Chromosome 15"/>
</dbReference>
<gene>
    <name evidence="5" type="primary">si:ch211-214j24.15</name>
</gene>
<dbReference type="Gene3D" id="3.40.50.300">
    <property type="entry name" value="P-loop containing nucleotide triphosphate hydrolases"/>
    <property type="match status" value="3"/>
</dbReference>
<keyword evidence="2" id="KW-0547">Nucleotide-binding</keyword>
<dbReference type="InterPro" id="IPR045058">
    <property type="entry name" value="GIMA/IAN/Toc"/>
</dbReference>
<evidence type="ECO:0000256" key="2">
    <source>
        <dbReference type="ARBA" id="ARBA00022741"/>
    </source>
</evidence>
<dbReference type="SUPFAM" id="SSF52540">
    <property type="entry name" value="P-loop containing nucleoside triphosphate hydrolases"/>
    <property type="match status" value="3"/>
</dbReference>
<sequence length="967" mass="108315">MATAELQTQRSGRCPSSGVRIVLLGGRNSGKSWAGNAIIGKEEFITRERTTCLKKQATVLGRRVVVTDAPGWWCDFSVSDTPELVKQEIVRAVMLCHPGPHVLFLVIKTASVFTEKRRRAAQEHLELLGKAAWRHTVVLFTHGGHLTNSAVEEHIRREGNGLRWILQKCGNRYGALDIRHAHNFSKVAELLAKIESLLAENGGRHFQMEEDILQQVEHRRSNVMLRAQRRLVTMKSRPRFTNEDGHHLTDLRLVLLGASGSGKSSVGNTILTTGKTFDVKMRTARCVSRTGTYRSETEVTLVDTPGWWMNYFVQDTRSCDKQELMRSPYLCPPYPHGFLLVVRVDRAFSETYRRAIKEHLELLGERVWSHTFILFTFGDWLGDTTIEQYIESEGKAIQWLVEKCGSRYHVFNNKSKGCGFQVTELLGKVEEMVARNKRHNCHYDTDRNLFLQMEQKRKTLENEANAQITNFQKQREALRPLIETVQIPTELRLILVGRRHCGKSSAGNTILGKQEFEVGTQANWVVERKGRVNGKIVSVVKAPGWQSLHMELARWDLEGSTLNAFVSGVLLLVVNCSASFLHKELKAAEAHLGATGNKPWKRTVILFTNGDWLGDTTIEQHIACEGNALRKLVENSGNRYHVLNNKLQPCSQETASNQVVQLLLKIEELMALLKLEDHDNDGMGRMFPNHEVVPGAMVIDNNVPLTTKQNDSSCTEHHMKFSGQCATSSCLVTSEVLDLRCTGSCETAAESFVLVNDGPRAKARTLAVVGRSERFQHSRQAAGKGAKVENFAEWFCPRISQGLMRLISPSGPIAFLLVIPSQQQPDESQTPHEEKEGTVYGRTPEEAKKLLPTSGLLNWGVSGDLQAAIDYFGCESVDELESFIDYYHELILEDSAAVSSAKQSSACSSGNDVSMGKDSLLSSIDQKLSKLDILEPMKKDLLEMKHILESSCKILLELKDNNLPKLG</sequence>
<dbReference type="PROSITE" id="PS51720">
    <property type="entry name" value="G_AIG1"/>
    <property type="match status" value="3"/>
</dbReference>
<reference evidence="5 6" key="1">
    <citation type="submission" date="2020-06" db="EMBL/GenBank/DDBJ databases">
        <authorList>
            <consortium name="Wellcome Sanger Institute Data Sharing"/>
        </authorList>
    </citation>
    <scope>NUCLEOTIDE SEQUENCE [LARGE SCALE GENOMIC DNA]</scope>
</reference>
<dbReference type="Ensembl" id="ENSDCDT00010012935.1">
    <property type="protein sequence ID" value="ENSDCDP00010012341.1"/>
    <property type="gene ID" value="ENSDCDG00010005528.1"/>
</dbReference>
<reference evidence="5" key="3">
    <citation type="submission" date="2025-09" db="UniProtKB">
        <authorList>
            <consortium name="Ensembl"/>
        </authorList>
    </citation>
    <scope>IDENTIFICATION</scope>
</reference>
<proteinExistence type="inferred from homology"/>
<evidence type="ECO:0000256" key="3">
    <source>
        <dbReference type="ARBA" id="ARBA00023134"/>
    </source>
</evidence>
<feature type="domain" description="AIG1-type G" evidence="4">
    <location>
        <begin position="16"/>
        <end position="215"/>
    </location>
</feature>
<dbReference type="GeneTree" id="ENSGT00940000162556"/>
<feature type="domain" description="AIG1-type G" evidence="4">
    <location>
        <begin position="488"/>
        <end position="691"/>
    </location>
</feature>
<feature type="domain" description="AIG1-type G" evidence="4">
    <location>
        <begin position="248"/>
        <end position="452"/>
    </location>
</feature>
<dbReference type="Pfam" id="PF04548">
    <property type="entry name" value="AIG1"/>
    <property type="match status" value="3"/>
</dbReference>
<dbReference type="GO" id="GO:0005525">
    <property type="term" value="F:GTP binding"/>
    <property type="evidence" value="ECO:0007669"/>
    <property type="project" value="UniProtKB-KW"/>
</dbReference>
<dbReference type="AlphaFoldDB" id="A0AAY4AY23"/>
<organism evidence="5 6">
    <name type="scientific">Denticeps clupeoides</name>
    <name type="common">denticle herring</name>
    <dbReference type="NCBI Taxonomy" id="299321"/>
    <lineage>
        <taxon>Eukaryota</taxon>
        <taxon>Metazoa</taxon>
        <taxon>Chordata</taxon>
        <taxon>Craniata</taxon>
        <taxon>Vertebrata</taxon>
        <taxon>Euteleostomi</taxon>
        <taxon>Actinopterygii</taxon>
        <taxon>Neopterygii</taxon>
        <taxon>Teleostei</taxon>
        <taxon>Clupei</taxon>
        <taxon>Clupeiformes</taxon>
        <taxon>Denticipitoidei</taxon>
        <taxon>Denticipitidae</taxon>
        <taxon>Denticeps</taxon>
    </lineage>
</organism>
<comment type="similarity">
    <text evidence="1">Belongs to the TRAFAC class TrmE-Era-EngA-EngB-Septin-like GTPase superfamily. AIG1/Toc34/Toc159-like paraseptin GTPase family. IAN subfamily.</text>
</comment>
<evidence type="ECO:0000313" key="6">
    <source>
        <dbReference type="Proteomes" id="UP000694580"/>
    </source>
</evidence>
<dbReference type="FunFam" id="3.40.50.300:FF:001809">
    <property type="entry name" value="Si:ch1073-365p7.2"/>
    <property type="match status" value="2"/>
</dbReference>
<accession>A0AAY4AY23</accession>
<reference evidence="5" key="2">
    <citation type="submission" date="2025-08" db="UniProtKB">
        <authorList>
            <consortium name="Ensembl"/>
        </authorList>
    </citation>
    <scope>IDENTIFICATION</scope>
</reference>
<dbReference type="PANTHER" id="PTHR10903:SF179">
    <property type="entry name" value="GTPASE IMAP FAMILY MEMBER 8"/>
    <property type="match status" value="1"/>
</dbReference>